<keyword evidence="1" id="KW-0472">Membrane</keyword>
<dbReference type="Pfam" id="PF04397">
    <property type="entry name" value="LytTR"/>
    <property type="match status" value="1"/>
</dbReference>
<dbReference type="SMART" id="SM00850">
    <property type="entry name" value="LytTR"/>
    <property type="match status" value="1"/>
</dbReference>
<sequence length="251" mass="27802">MTQLARRFWLFHLGFWALAGVLLFLSGWTQGGAYVSMVRNLYLTAVGLLLAWPLMLLLAHTRRWEVAKRVFVVGAACYGASLATVLVINPVTFLQLDGVFAEMDFRILTAGSLNYAMVLALWCFFHETLEKQSSGQPTHTEAPQTIMVQKGTTARTLDVAEIDWVEAAGDYAEIHAAGESYLKRTTMTAMEKALPMDQFLRVHRSYIVAKAAVATVEGKSKGAYLLQLRDGARIDTGRSYSEKVKEAFLGA</sequence>
<organism evidence="3 4">
    <name type="scientific">Kordiimonas lipolytica</name>
    <dbReference type="NCBI Taxonomy" id="1662421"/>
    <lineage>
        <taxon>Bacteria</taxon>
        <taxon>Pseudomonadati</taxon>
        <taxon>Pseudomonadota</taxon>
        <taxon>Alphaproteobacteria</taxon>
        <taxon>Kordiimonadales</taxon>
        <taxon>Kordiimonadaceae</taxon>
        <taxon>Kordiimonas</taxon>
    </lineage>
</organism>
<proteinExistence type="predicted"/>
<protein>
    <submittedName>
        <fullName evidence="3">LytR/AlgR family response regulator transcription factor</fullName>
    </submittedName>
</protein>
<feature type="transmembrane region" description="Helical" evidence="1">
    <location>
        <begin position="105"/>
        <end position="125"/>
    </location>
</feature>
<keyword evidence="1" id="KW-1133">Transmembrane helix</keyword>
<dbReference type="PROSITE" id="PS50930">
    <property type="entry name" value="HTH_LYTTR"/>
    <property type="match status" value="1"/>
</dbReference>
<keyword evidence="4" id="KW-1185">Reference proteome</keyword>
<dbReference type="InterPro" id="IPR007492">
    <property type="entry name" value="LytTR_DNA-bd_dom"/>
</dbReference>
<name>A0ABV8UDM2_9PROT</name>
<dbReference type="InterPro" id="IPR046947">
    <property type="entry name" value="LytR-like"/>
</dbReference>
<evidence type="ECO:0000313" key="4">
    <source>
        <dbReference type="Proteomes" id="UP001595776"/>
    </source>
</evidence>
<keyword evidence="1" id="KW-0812">Transmembrane</keyword>
<dbReference type="Gene3D" id="2.40.50.1020">
    <property type="entry name" value="LytTr DNA-binding domain"/>
    <property type="match status" value="1"/>
</dbReference>
<dbReference type="PANTHER" id="PTHR37299:SF1">
    <property type="entry name" value="STAGE 0 SPORULATION PROTEIN A HOMOLOG"/>
    <property type="match status" value="1"/>
</dbReference>
<dbReference type="PANTHER" id="PTHR37299">
    <property type="entry name" value="TRANSCRIPTIONAL REGULATOR-RELATED"/>
    <property type="match status" value="1"/>
</dbReference>
<feature type="transmembrane region" description="Helical" evidence="1">
    <location>
        <begin position="71"/>
        <end position="93"/>
    </location>
</feature>
<dbReference type="EMBL" id="JBHSCR010000014">
    <property type="protein sequence ID" value="MFC4348760.1"/>
    <property type="molecule type" value="Genomic_DNA"/>
</dbReference>
<dbReference type="RefSeq" id="WP_068143288.1">
    <property type="nucleotide sequence ID" value="NZ_JBHSCR010000014.1"/>
</dbReference>
<feature type="domain" description="HTH LytTR-type" evidence="2">
    <location>
        <begin position="146"/>
        <end position="250"/>
    </location>
</feature>
<accession>A0ABV8UDM2</accession>
<evidence type="ECO:0000256" key="1">
    <source>
        <dbReference type="SAM" id="Phobius"/>
    </source>
</evidence>
<feature type="transmembrane region" description="Helical" evidence="1">
    <location>
        <begin position="41"/>
        <end position="59"/>
    </location>
</feature>
<evidence type="ECO:0000259" key="2">
    <source>
        <dbReference type="PROSITE" id="PS50930"/>
    </source>
</evidence>
<reference evidence="4" key="1">
    <citation type="journal article" date="2019" name="Int. J. Syst. Evol. Microbiol.">
        <title>The Global Catalogue of Microorganisms (GCM) 10K type strain sequencing project: providing services to taxonomists for standard genome sequencing and annotation.</title>
        <authorList>
            <consortium name="The Broad Institute Genomics Platform"/>
            <consortium name="The Broad Institute Genome Sequencing Center for Infectious Disease"/>
            <person name="Wu L."/>
            <person name="Ma J."/>
        </authorList>
    </citation>
    <scope>NUCLEOTIDE SEQUENCE [LARGE SCALE GENOMIC DNA]</scope>
    <source>
        <strain evidence="4">CGMCC 1.15304</strain>
    </source>
</reference>
<dbReference type="Proteomes" id="UP001595776">
    <property type="component" value="Unassembled WGS sequence"/>
</dbReference>
<comment type="caution">
    <text evidence="3">The sequence shown here is derived from an EMBL/GenBank/DDBJ whole genome shotgun (WGS) entry which is preliminary data.</text>
</comment>
<evidence type="ECO:0000313" key="3">
    <source>
        <dbReference type="EMBL" id="MFC4348760.1"/>
    </source>
</evidence>
<gene>
    <name evidence="3" type="ORF">ACFO5Q_12980</name>
</gene>